<dbReference type="GO" id="GO:0045893">
    <property type="term" value="P:positive regulation of DNA-templated transcription"/>
    <property type="evidence" value="ECO:0007669"/>
    <property type="project" value="TreeGrafter"/>
</dbReference>
<dbReference type="InterPro" id="IPR056582">
    <property type="entry name" value="EDRF1_N"/>
</dbReference>
<dbReference type="PANTHER" id="PTHR15000">
    <property type="entry name" value="ERYTHROID DIFFERENTIATION-RELATED FACTOR 1"/>
    <property type="match status" value="1"/>
</dbReference>
<dbReference type="PANTHER" id="PTHR15000:SF1">
    <property type="entry name" value="ERYTHROID DIFFERENTIATION-RELATED FACTOR 1"/>
    <property type="match status" value="1"/>
</dbReference>
<accession>A0A815E338</accession>
<feature type="domain" description="EDRF1 N-terminal" evidence="3">
    <location>
        <begin position="185"/>
        <end position="467"/>
    </location>
</feature>
<protein>
    <recommendedName>
        <fullName evidence="7">Erythroid differentiation-related factor 1</fullName>
    </recommendedName>
</protein>
<evidence type="ECO:0000259" key="3">
    <source>
        <dbReference type="Pfam" id="PF23788"/>
    </source>
</evidence>
<dbReference type="Pfam" id="PF23723">
    <property type="entry name" value="TPR_EDRF1"/>
    <property type="match status" value="1"/>
</dbReference>
<evidence type="ECO:0000256" key="1">
    <source>
        <dbReference type="SAM" id="MobiDB-lite"/>
    </source>
</evidence>
<dbReference type="Pfam" id="PF23788">
    <property type="entry name" value="EDRF1_N"/>
    <property type="match status" value="1"/>
</dbReference>
<feature type="region of interest" description="Disordered" evidence="1">
    <location>
        <begin position="533"/>
        <end position="563"/>
    </location>
</feature>
<evidence type="ECO:0008006" key="7">
    <source>
        <dbReference type="Google" id="ProtNLM"/>
    </source>
</evidence>
<evidence type="ECO:0000313" key="6">
    <source>
        <dbReference type="Proteomes" id="UP000663860"/>
    </source>
</evidence>
<dbReference type="AlphaFoldDB" id="A0A815E338"/>
<evidence type="ECO:0000259" key="2">
    <source>
        <dbReference type="Pfam" id="PF23723"/>
    </source>
</evidence>
<feature type="compositionally biased region" description="Polar residues" evidence="1">
    <location>
        <begin position="536"/>
        <end position="557"/>
    </location>
</feature>
<gene>
    <name evidence="4" type="ORF">IZO911_LOCUS34522</name>
    <name evidence="5" type="ORF">KXQ929_LOCUS10522</name>
</gene>
<dbReference type="EMBL" id="CAJOBB010000501">
    <property type="protein sequence ID" value="CAF3693483.1"/>
    <property type="molecule type" value="Genomic_DNA"/>
</dbReference>
<sequence length="1129" mass="130658">MADSSTPPSSSSSLVSVNSSSSFPFFKCNFLDKDTDLNEIPVWNNDIRILLSYWLQQRANHDDIFGSFRSANAHIDSLGEVDVISDAEHIKKLLKVPFNKHSQISMIVHRLGRTILLDEFDVHSHLLRLEKNDWTWFRDFFLDTVLRNISVKHFYKKNKTRDELIRKDRLVKFLCQSVELPESTRSNSDNDESQSTSSRNEITAAALLQQIKDIVNANNDVEDNTNHTSPPFQRTVNWTFENMKMLIGSDLPIFGDEQHPAVSLRLRDMNKPINVLTGIDCWLDNLMCNVPELAMCYHVDGIVQSYEIVKTEDIPYREGCEFHPNVIRDLATNLLSFLKANATKEGHTYWLFKGPDDDIVKLYDLTSLCETNRDDNPYTLPVATLFYKMALNMVSKSDHETRSKESGTIRTLLKHCLDMLNPEKFPEYHCAAAYMMSDLYIDDNVSEQSWTSDESDIEDPDPLEDDLPYEQDNDSHLYTCVDIKTLGQQQQQNRFRKTPDVERLRPIHGNLDRRATEALKYLVEALRSNTIHRRTQAANASTANSDPANEQENSSTNKDQKSKVIVPLPYKATRQSSKILIDNKNHLTNDERLKAIILHKAAAAYFCLVDRNEKEKNYGSCLRYLRLALNCYSAEAKLQSVDHNNSTTECKKLLSYIMSIAGDCRLMIAHITSAEEIEKYREQYQTMNEVDLEINKIIVEVGIDANSSEFAWVSELTPVIDRNLFASVHAYEYAINIVRNLGDHEKKRLQLLTKRFGNVRNEMGVYWMNKCAQAVKHLDREAAKETKDQFRKSFESFDAGIQAFERINDISNIALLHSNLGRLMRYYAQFYAPVVNGVRQEFSQQERQSYQKAFDYYLRGLKLVENRLDLIEVFRTLSWELSNSYFTMATSLQDYAPLSTMSQDDIEKEVIDCMTRALKYLDVELNTPSSDRYSNAKYRAATIHHRLASLLHNTFRSQNNATRRKRLRALASLHYQKALELFSPNDNPLEYLRLLIEEVALTDFELQNATDNSSRLKYSQQGLRASFQCHECIGIIEQHRISSDPDDYTEVFAQESQRLLSILNGRIQAFLKELVKIYKTTIKNKLIYEDYKEMYSISLRIDDKAKTFSKDFYDAIERLKKIYEKNTND</sequence>
<comment type="caution">
    <text evidence="4">The sequence shown here is derived from an EMBL/GenBank/DDBJ whole genome shotgun (WGS) entry which is preliminary data.</text>
</comment>
<feature type="region of interest" description="Disordered" evidence="1">
    <location>
        <begin position="449"/>
        <end position="468"/>
    </location>
</feature>
<reference evidence="4" key="1">
    <citation type="submission" date="2021-02" db="EMBL/GenBank/DDBJ databases">
        <authorList>
            <person name="Nowell W R."/>
        </authorList>
    </citation>
    <scope>NUCLEOTIDE SEQUENCE</scope>
</reference>
<dbReference type="Proteomes" id="UP000663860">
    <property type="component" value="Unassembled WGS sequence"/>
</dbReference>
<proteinExistence type="predicted"/>
<evidence type="ECO:0000313" key="5">
    <source>
        <dbReference type="EMBL" id="CAF3693483.1"/>
    </source>
</evidence>
<dbReference type="InterPro" id="IPR056583">
    <property type="entry name" value="EDRF1_TPR"/>
</dbReference>
<organism evidence="4 6">
    <name type="scientific">Adineta steineri</name>
    <dbReference type="NCBI Taxonomy" id="433720"/>
    <lineage>
        <taxon>Eukaryota</taxon>
        <taxon>Metazoa</taxon>
        <taxon>Spiralia</taxon>
        <taxon>Gnathifera</taxon>
        <taxon>Rotifera</taxon>
        <taxon>Eurotatoria</taxon>
        <taxon>Bdelloidea</taxon>
        <taxon>Adinetida</taxon>
        <taxon>Adinetidae</taxon>
        <taxon>Adineta</taxon>
    </lineage>
</organism>
<feature type="compositionally biased region" description="Acidic residues" evidence="1">
    <location>
        <begin position="453"/>
        <end position="468"/>
    </location>
</feature>
<dbReference type="Proteomes" id="UP000663868">
    <property type="component" value="Unassembled WGS sequence"/>
</dbReference>
<feature type="domain" description="EDRF1 TPR repeats region" evidence="2">
    <location>
        <begin position="752"/>
        <end position="1124"/>
    </location>
</feature>
<name>A0A815E338_9BILA</name>
<evidence type="ECO:0000313" key="4">
    <source>
        <dbReference type="EMBL" id="CAF1309507.1"/>
    </source>
</evidence>
<dbReference type="EMBL" id="CAJNOE010000686">
    <property type="protein sequence ID" value="CAF1309507.1"/>
    <property type="molecule type" value="Genomic_DNA"/>
</dbReference>